<accession>A0A502HFL7</accession>
<dbReference type="Gene3D" id="2.60.40.1120">
    <property type="entry name" value="Carboxypeptidase-like, regulatory domain"/>
    <property type="match status" value="1"/>
</dbReference>
<dbReference type="AlphaFoldDB" id="A0A502HFL7"/>
<dbReference type="Pfam" id="PF13620">
    <property type="entry name" value="CarboxypepD_reg"/>
    <property type="match status" value="1"/>
</dbReference>
<evidence type="ECO:0000313" key="1">
    <source>
        <dbReference type="EMBL" id="TPG72382.1"/>
    </source>
</evidence>
<gene>
    <name evidence="1" type="ORF">EAH73_03910</name>
</gene>
<organism evidence="1 2">
    <name type="scientific">Hymenobacter nivis</name>
    <dbReference type="NCBI Taxonomy" id="1850093"/>
    <lineage>
        <taxon>Bacteria</taxon>
        <taxon>Pseudomonadati</taxon>
        <taxon>Bacteroidota</taxon>
        <taxon>Cytophagia</taxon>
        <taxon>Cytophagales</taxon>
        <taxon>Hymenobacteraceae</taxon>
        <taxon>Hymenobacter</taxon>
    </lineage>
</organism>
<keyword evidence="1" id="KW-0121">Carboxypeptidase</keyword>
<keyword evidence="2" id="KW-1185">Reference proteome</keyword>
<protein>
    <submittedName>
        <fullName evidence="1">Carboxypeptidase regulatory-like domain-containing protein</fullName>
    </submittedName>
</protein>
<name>A0A502HFL7_9BACT</name>
<dbReference type="GO" id="GO:0004180">
    <property type="term" value="F:carboxypeptidase activity"/>
    <property type="evidence" value="ECO:0007669"/>
    <property type="project" value="UniProtKB-KW"/>
</dbReference>
<dbReference type="SUPFAM" id="SSF49478">
    <property type="entry name" value="Cna protein B-type domain"/>
    <property type="match status" value="1"/>
</dbReference>
<dbReference type="Proteomes" id="UP000317646">
    <property type="component" value="Unassembled WGS sequence"/>
</dbReference>
<evidence type="ECO:0000313" key="2">
    <source>
        <dbReference type="Proteomes" id="UP000317646"/>
    </source>
</evidence>
<proteinExistence type="predicted"/>
<dbReference type="EMBL" id="RCYZ01000001">
    <property type="protein sequence ID" value="TPG72382.1"/>
    <property type="molecule type" value="Genomic_DNA"/>
</dbReference>
<keyword evidence="1" id="KW-0378">Hydrolase</keyword>
<sequence length="289" mass="30701">MARTLAFCPIYCRRFLSPPPRYYRFPMKTQPPHYWLFGFCWAVALLSGCGKKNQDPAPTTGIAGTVQVLDQNSKGISKDGVTVTVLNTTPVLTATTNDAGEFIIGAVPAGTYTLVFAKPGLSTFVLIGAAHPQAEVITRLPETYTLVQEPTVRASALQATNLTARTGGGGPVQAVEFKTTVTTPQPELRHSYVLYFGTTPDVSYLTATGSIALYSGSSQASTAYLSTWTMSRSDLLDRGFSAASGTKAYAVAYGVGLAGSLYTDLVTGNKVDWPGSNLTPSPIVSFTMP</sequence>
<keyword evidence="1" id="KW-0645">Protease</keyword>
<reference evidence="1 2" key="1">
    <citation type="journal article" date="2019" name="Environ. Microbiol.">
        <title>Species interactions and distinct microbial communities in high Arctic permafrost affected cryosols are associated with the CH4 and CO2 gas fluxes.</title>
        <authorList>
            <person name="Altshuler I."/>
            <person name="Hamel J."/>
            <person name="Turney S."/>
            <person name="Magnuson E."/>
            <person name="Levesque R."/>
            <person name="Greer C."/>
            <person name="Whyte L.G."/>
        </authorList>
    </citation>
    <scope>NUCLEOTIDE SEQUENCE [LARGE SCALE GENOMIC DNA]</scope>
    <source>
        <strain evidence="1 2">S9.2P</strain>
    </source>
</reference>
<comment type="caution">
    <text evidence="1">The sequence shown here is derived from an EMBL/GenBank/DDBJ whole genome shotgun (WGS) entry which is preliminary data.</text>
</comment>